<gene>
    <name evidence="1" type="ORF">ILUMI_03068</name>
</gene>
<proteinExistence type="predicted"/>
<dbReference type="AlphaFoldDB" id="A0A8K0GMJ7"/>
<organism evidence="1 2">
    <name type="scientific">Ignelater luminosus</name>
    <name type="common">Cucubano</name>
    <name type="synonym">Pyrophorus luminosus</name>
    <dbReference type="NCBI Taxonomy" id="2038154"/>
    <lineage>
        <taxon>Eukaryota</taxon>
        <taxon>Metazoa</taxon>
        <taxon>Ecdysozoa</taxon>
        <taxon>Arthropoda</taxon>
        <taxon>Hexapoda</taxon>
        <taxon>Insecta</taxon>
        <taxon>Pterygota</taxon>
        <taxon>Neoptera</taxon>
        <taxon>Endopterygota</taxon>
        <taxon>Coleoptera</taxon>
        <taxon>Polyphaga</taxon>
        <taxon>Elateriformia</taxon>
        <taxon>Elateroidea</taxon>
        <taxon>Elateridae</taxon>
        <taxon>Agrypninae</taxon>
        <taxon>Pyrophorini</taxon>
        <taxon>Ignelater</taxon>
    </lineage>
</organism>
<evidence type="ECO:0000313" key="2">
    <source>
        <dbReference type="Proteomes" id="UP000801492"/>
    </source>
</evidence>
<comment type="caution">
    <text evidence="1">The sequence shown here is derived from an EMBL/GenBank/DDBJ whole genome shotgun (WGS) entry which is preliminary data.</text>
</comment>
<sequence>MQTVDDLSGSTSSISLSLLYMYEPDDELMQILENENLTHESPPEKLKHLSVGFENTLEKSNDGQIILINQHKLKHDLRQKS</sequence>
<reference evidence="1" key="1">
    <citation type="submission" date="2019-08" db="EMBL/GenBank/DDBJ databases">
        <title>The genome of the North American firefly Photinus pyralis.</title>
        <authorList>
            <consortium name="Photinus pyralis genome working group"/>
            <person name="Fallon T.R."/>
            <person name="Sander Lower S.E."/>
            <person name="Weng J.-K."/>
        </authorList>
    </citation>
    <scope>NUCLEOTIDE SEQUENCE</scope>
    <source>
        <strain evidence="1">TRF0915ILg1</strain>
        <tissue evidence="1">Whole body</tissue>
    </source>
</reference>
<name>A0A8K0GMJ7_IGNLU</name>
<protein>
    <submittedName>
        <fullName evidence="1">Uncharacterized protein</fullName>
    </submittedName>
</protein>
<keyword evidence="2" id="KW-1185">Reference proteome</keyword>
<accession>A0A8K0GMJ7</accession>
<evidence type="ECO:0000313" key="1">
    <source>
        <dbReference type="EMBL" id="KAF2903118.1"/>
    </source>
</evidence>
<dbReference type="EMBL" id="VTPC01001107">
    <property type="protein sequence ID" value="KAF2903118.1"/>
    <property type="molecule type" value="Genomic_DNA"/>
</dbReference>
<dbReference type="Proteomes" id="UP000801492">
    <property type="component" value="Unassembled WGS sequence"/>
</dbReference>